<feature type="transmembrane region" description="Helical" evidence="6">
    <location>
        <begin position="189"/>
        <end position="207"/>
    </location>
</feature>
<keyword evidence="4 6" id="KW-0472">Membrane</keyword>
<gene>
    <name evidence="8" type="ORF">M5D96_012696</name>
</gene>
<accession>A0A9P9YCK3</accession>
<feature type="transmembrane region" description="Helical" evidence="6">
    <location>
        <begin position="785"/>
        <end position="806"/>
    </location>
</feature>
<sequence>MSNSSNSSNNNNNMDAEAPAQLEKNQTATFPKEETVDGGVTGETAPKVIKKEDHDSEYHPPTSYLETIVHLFKGNIGPGLFAMGDAFKNGGLLVAPLLTVVIAVVSIHCQHVLVTCSKKMRDLRGDSTVEQCFENGPPKLRGWSRTMGRLVDIFICVTQLGFCCIYFVFISTNLKQILQAYDIDMNVHLVMLLAFVPVLLSSLITNLKWLTPVSMFANVCMILGLAITLYYALKDGLPGLALFFGTAIFAFEGIALVMPLKNAMRKPHQFERPLGVLNVGMFLVSVMFMFAGSVGYMKWGEQVGGSLTLNLGDTILAQAVKLMVSTGVLLGYPLQFFVAIQIMWPNAKQMCGIKGRSLIGELGFRTFMVLVTLAIAEMVPALGLFISLIGALCSTALALVFPPVIELIARSEQNKGPGVWICAKNLVILVMAMLGFFTGSYESLKQITLIYAQQQQQHSDQKAIEAAGEMGRTLEITGRQEKQEKSAEKSPEKGQGMDKNSDPENGDPVRRRGHETSELEAGSVGAGLFAMGDCFKNGGLVGATILLPIIAVMCVHCERMLIRGSVSAVERTPGVDFLDYPETVEKCFEYGPRPLRKMSRVLQQNGIDIGMSMVMLITLLPAMIPSLMTNLKYISPVSLFANVALLFGLIATLTIAFSDGPMPPHLFTGGSQLALFFGTALFSYEGIALILPLRNSMRRPENFSTRFGVLNSTMFFTTSLFIFTGFVSYVRWGEDVAGSITLNLVVKVVAALGVFLGYPIQFFVMMKILWPPLKRSNDCAQKYPITMQVCLRFVMVMMTFGVALVVPKLNLFISLIGALCSTSLAFVIPVLIDFVTRAPVPKALGVWSYIKNILILTVAVLGIVTGTYQSIVEIVKEFK</sequence>
<evidence type="ECO:0000259" key="7">
    <source>
        <dbReference type="Pfam" id="PF01490"/>
    </source>
</evidence>
<comment type="caution">
    <text evidence="8">The sequence shown here is derived from an EMBL/GenBank/DDBJ whole genome shotgun (WGS) entry which is preliminary data.</text>
</comment>
<dbReference type="AlphaFoldDB" id="A0A9P9YCK3"/>
<dbReference type="GO" id="GO:0005774">
    <property type="term" value="C:vacuolar membrane"/>
    <property type="evidence" value="ECO:0007669"/>
    <property type="project" value="TreeGrafter"/>
</dbReference>
<dbReference type="PANTHER" id="PTHR22950:SF150">
    <property type="entry name" value="FI17861P1"/>
    <property type="match status" value="1"/>
</dbReference>
<feature type="transmembrane region" description="Helical" evidence="6">
    <location>
        <begin position="356"/>
        <end position="376"/>
    </location>
</feature>
<evidence type="ECO:0000313" key="8">
    <source>
        <dbReference type="EMBL" id="KAI8034509.1"/>
    </source>
</evidence>
<evidence type="ECO:0000256" key="3">
    <source>
        <dbReference type="ARBA" id="ARBA00022989"/>
    </source>
</evidence>
<dbReference type="Proteomes" id="UP001059596">
    <property type="component" value="Unassembled WGS sequence"/>
</dbReference>
<feature type="transmembrane region" description="Helical" evidence="6">
    <location>
        <begin position="93"/>
        <end position="114"/>
    </location>
</feature>
<comment type="subcellular location">
    <subcellularLocation>
        <location evidence="1">Membrane</location>
        <topology evidence="1">Multi-pass membrane protein</topology>
    </subcellularLocation>
</comment>
<feature type="region of interest" description="Disordered" evidence="5">
    <location>
        <begin position="475"/>
        <end position="518"/>
    </location>
</feature>
<evidence type="ECO:0000256" key="6">
    <source>
        <dbReference type="SAM" id="Phobius"/>
    </source>
</evidence>
<dbReference type="InterPro" id="IPR013057">
    <property type="entry name" value="AA_transpt_TM"/>
</dbReference>
<feature type="transmembrane region" description="Helical" evidence="6">
    <location>
        <begin position="239"/>
        <end position="258"/>
    </location>
</feature>
<feature type="transmembrane region" description="Helical" evidence="6">
    <location>
        <begin position="214"/>
        <end position="233"/>
    </location>
</feature>
<feature type="transmembrane region" description="Helical" evidence="6">
    <location>
        <begin position="150"/>
        <end position="169"/>
    </location>
</feature>
<feature type="transmembrane region" description="Helical" evidence="6">
    <location>
        <begin position="744"/>
        <end position="764"/>
    </location>
</feature>
<feature type="transmembrane region" description="Helical" evidence="6">
    <location>
        <begin position="639"/>
        <end position="658"/>
    </location>
</feature>
<feature type="transmembrane region" description="Helical" evidence="6">
    <location>
        <begin position="279"/>
        <end position="299"/>
    </location>
</feature>
<evidence type="ECO:0000256" key="4">
    <source>
        <dbReference type="ARBA" id="ARBA00023136"/>
    </source>
</evidence>
<feature type="transmembrane region" description="Helical" evidence="6">
    <location>
        <begin position="673"/>
        <end position="693"/>
    </location>
</feature>
<name>A0A9P9YCK3_9MUSC</name>
<dbReference type="Pfam" id="PF01490">
    <property type="entry name" value="Aa_trans"/>
    <property type="match status" value="2"/>
</dbReference>
<feature type="transmembrane region" description="Helical" evidence="6">
    <location>
        <begin position="609"/>
        <end position="627"/>
    </location>
</feature>
<dbReference type="PANTHER" id="PTHR22950">
    <property type="entry name" value="AMINO ACID TRANSPORTER"/>
    <property type="match status" value="1"/>
</dbReference>
<evidence type="ECO:0000256" key="1">
    <source>
        <dbReference type="ARBA" id="ARBA00004141"/>
    </source>
</evidence>
<feature type="transmembrane region" description="Helical" evidence="6">
    <location>
        <begin position="853"/>
        <end position="871"/>
    </location>
</feature>
<keyword evidence="9" id="KW-1185">Reference proteome</keyword>
<evidence type="ECO:0000256" key="2">
    <source>
        <dbReference type="ARBA" id="ARBA00022692"/>
    </source>
</evidence>
<protein>
    <recommendedName>
        <fullName evidence="7">Amino acid transporter transmembrane domain-containing protein</fullName>
    </recommendedName>
</protein>
<feature type="transmembrane region" description="Helical" evidence="6">
    <location>
        <begin position="382"/>
        <end position="405"/>
    </location>
</feature>
<proteinExistence type="predicted"/>
<keyword evidence="2 6" id="KW-0812">Transmembrane</keyword>
<feature type="transmembrane region" description="Helical" evidence="6">
    <location>
        <begin position="417"/>
        <end position="437"/>
    </location>
</feature>
<feature type="transmembrane region" description="Helical" evidence="6">
    <location>
        <begin position="319"/>
        <end position="344"/>
    </location>
</feature>
<organism evidence="8 9">
    <name type="scientific">Drosophila gunungcola</name>
    <name type="common">fruit fly</name>
    <dbReference type="NCBI Taxonomy" id="103775"/>
    <lineage>
        <taxon>Eukaryota</taxon>
        <taxon>Metazoa</taxon>
        <taxon>Ecdysozoa</taxon>
        <taxon>Arthropoda</taxon>
        <taxon>Hexapoda</taxon>
        <taxon>Insecta</taxon>
        <taxon>Pterygota</taxon>
        <taxon>Neoptera</taxon>
        <taxon>Endopterygota</taxon>
        <taxon>Diptera</taxon>
        <taxon>Brachycera</taxon>
        <taxon>Muscomorpha</taxon>
        <taxon>Ephydroidea</taxon>
        <taxon>Drosophilidae</taxon>
        <taxon>Drosophila</taxon>
        <taxon>Sophophora</taxon>
    </lineage>
</organism>
<feature type="region of interest" description="Disordered" evidence="5">
    <location>
        <begin position="1"/>
        <end position="45"/>
    </location>
</feature>
<dbReference type="EMBL" id="JAMKOV010000071">
    <property type="protein sequence ID" value="KAI8034509.1"/>
    <property type="molecule type" value="Genomic_DNA"/>
</dbReference>
<feature type="compositionally biased region" description="Basic and acidic residues" evidence="5">
    <location>
        <begin position="478"/>
        <end position="517"/>
    </location>
</feature>
<keyword evidence="3 6" id="KW-1133">Transmembrane helix</keyword>
<evidence type="ECO:0000256" key="5">
    <source>
        <dbReference type="SAM" id="MobiDB-lite"/>
    </source>
</evidence>
<feature type="domain" description="Amino acid transporter transmembrane" evidence="7">
    <location>
        <begin position="607"/>
        <end position="871"/>
    </location>
</feature>
<feature type="transmembrane region" description="Helical" evidence="6">
    <location>
        <begin position="812"/>
        <end position="832"/>
    </location>
</feature>
<dbReference type="GO" id="GO:0015179">
    <property type="term" value="F:L-amino acid transmembrane transporter activity"/>
    <property type="evidence" value="ECO:0007669"/>
    <property type="project" value="TreeGrafter"/>
</dbReference>
<feature type="transmembrane region" description="Helical" evidence="6">
    <location>
        <begin position="714"/>
        <end position="732"/>
    </location>
</feature>
<feature type="domain" description="Amino acid transporter transmembrane" evidence="7">
    <location>
        <begin position="62"/>
        <end position="443"/>
    </location>
</feature>
<feature type="compositionally biased region" description="Low complexity" evidence="5">
    <location>
        <begin position="1"/>
        <end position="13"/>
    </location>
</feature>
<evidence type="ECO:0000313" key="9">
    <source>
        <dbReference type="Proteomes" id="UP001059596"/>
    </source>
</evidence>
<reference evidence="8" key="1">
    <citation type="journal article" date="2023" name="Genome Biol. Evol.">
        <title>Long-read-based Genome Assembly of Drosophila gunungcola Reveals Fewer Chemosensory Genes in Flower-breeding Species.</title>
        <authorList>
            <person name="Negi A."/>
            <person name="Liao B.Y."/>
            <person name="Yeh S.D."/>
        </authorList>
    </citation>
    <scope>NUCLEOTIDE SEQUENCE</scope>
    <source>
        <strain evidence="8">Sukarami</strain>
    </source>
</reference>